<dbReference type="OrthoDB" id="596635at2"/>
<organism evidence="3 4">
    <name type="scientific">Haliscomenobacter hydrossis (strain ATCC 27775 / DSM 1100 / LMG 10767 / O)</name>
    <dbReference type="NCBI Taxonomy" id="760192"/>
    <lineage>
        <taxon>Bacteria</taxon>
        <taxon>Pseudomonadati</taxon>
        <taxon>Bacteroidota</taxon>
        <taxon>Saprospiria</taxon>
        <taxon>Saprospirales</taxon>
        <taxon>Haliscomenobacteraceae</taxon>
        <taxon>Haliscomenobacter</taxon>
    </lineage>
</organism>
<dbReference type="PANTHER" id="PTHR46401:SF2">
    <property type="entry name" value="GLYCOSYLTRANSFERASE WBBK-RELATED"/>
    <property type="match status" value="1"/>
</dbReference>
<name>F4L445_HALH1</name>
<protein>
    <submittedName>
        <fullName evidence="3">Glycosyl transferase group 1</fullName>
    </submittedName>
</protein>
<dbReference type="Proteomes" id="UP000008461">
    <property type="component" value="Chromosome"/>
</dbReference>
<dbReference type="InterPro" id="IPR001296">
    <property type="entry name" value="Glyco_trans_1"/>
</dbReference>
<evidence type="ECO:0000313" key="4">
    <source>
        <dbReference type="Proteomes" id="UP000008461"/>
    </source>
</evidence>
<evidence type="ECO:0000256" key="1">
    <source>
        <dbReference type="ARBA" id="ARBA00022679"/>
    </source>
</evidence>
<gene>
    <name evidence="3" type="ordered locus">Halhy_2878</name>
</gene>
<dbReference type="GO" id="GO:0009103">
    <property type="term" value="P:lipopolysaccharide biosynthetic process"/>
    <property type="evidence" value="ECO:0007669"/>
    <property type="project" value="TreeGrafter"/>
</dbReference>
<dbReference type="GO" id="GO:0016757">
    <property type="term" value="F:glycosyltransferase activity"/>
    <property type="evidence" value="ECO:0007669"/>
    <property type="project" value="InterPro"/>
</dbReference>
<dbReference type="Pfam" id="PF00534">
    <property type="entry name" value="Glycos_transf_1"/>
    <property type="match status" value="1"/>
</dbReference>
<sequence>MTPPKVLFSTLAIHLHAQQIALALNEVNHLGQWQTEGLDFFPSKTGRFLRKNIQRYLHGLDQQLNKRHLQVELPAEVVHNTWTWELARTAVKQLRRYPLLEDWLWEKSEYALDSRAAYQLKNNAYQAYLGTEFGSLASIRTAKQLGKKSILIFTSPHHETRKKWLNLVHDTHAHAITAQQKKLIQKSFERDQRRDEEAHQADFIHTSSMFTRQSLIDAGIEGAKIQVVPLGGPLPVPKENIRVHNDKIVKFICIGNLALHKGTHLILEAWQKLKPKQAELHFYGHSMLNSTFLKNLESSIFIHGFTPPTQLQAIYMAADALVFPTLCDGFGMVISEALACGCPVITTTNAGGADYIQSSQNGFVIPPGDVAAIQEKISWCLDNRAKLGEMRQLAWESAHTHTWAHFRAKFQQDIQTWLA</sequence>
<dbReference type="STRING" id="760192.Halhy_2878"/>
<accession>F4L445</accession>
<dbReference type="EMBL" id="CP002691">
    <property type="protein sequence ID" value="AEE50743.1"/>
    <property type="molecule type" value="Genomic_DNA"/>
</dbReference>
<proteinExistence type="predicted"/>
<dbReference type="KEGG" id="hhy:Halhy_2878"/>
<reference evidence="3 4" key="1">
    <citation type="journal article" date="2011" name="Stand. Genomic Sci.">
        <title>Complete genome sequence of Haliscomenobacter hydrossis type strain (O).</title>
        <authorList>
            <consortium name="US DOE Joint Genome Institute (JGI-PGF)"/>
            <person name="Daligault H."/>
            <person name="Lapidus A."/>
            <person name="Zeytun A."/>
            <person name="Nolan M."/>
            <person name="Lucas S."/>
            <person name="Del Rio T.G."/>
            <person name="Tice H."/>
            <person name="Cheng J.F."/>
            <person name="Tapia R."/>
            <person name="Han C."/>
            <person name="Goodwin L."/>
            <person name="Pitluck S."/>
            <person name="Liolios K."/>
            <person name="Pagani I."/>
            <person name="Ivanova N."/>
            <person name="Huntemann M."/>
            <person name="Mavromatis K."/>
            <person name="Mikhailova N."/>
            <person name="Pati A."/>
            <person name="Chen A."/>
            <person name="Palaniappan K."/>
            <person name="Land M."/>
            <person name="Hauser L."/>
            <person name="Brambilla E.M."/>
            <person name="Rohde M."/>
            <person name="Verbarg S."/>
            <person name="Goker M."/>
            <person name="Bristow J."/>
            <person name="Eisen J.A."/>
            <person name="Markowitz V."/>
            <person name="Hugenholtz P."/>
            <person name="Kyrpides N.C."/>
            <person name="Klenk H.P."/>
            <person name="Woyke T."/>
        </authorList>
    </citation>
    <scope>NUCLEOTIDE SEQUENCE [LARGE SCALE GENOMIC DNA]</scope>
    <source>
        <strain evidence="4">ATCC 27775 / DSM 1100 / LMG 10767 / O</strain>
    </source>
</reference>
<reference key="2">
    <citation type="submission" date="2011-04" db="EMBL/GenBank/DDBJ databases">
        <title>Complete sequence of chromosome of Haliscomenobacter hydrossis DSM 1100.</title>
        <authorList>
            <consortium name="US DOE Joint Genome Institute (JGI-PGF)"/>
            <person name="Lucas S."/>
            <person name="Han J."/>
            <person name="Lapidus A."/>
            <person name="Bruce D."/>
            <person name="Goodwin L."/>
            <person name="Pitluck S."/>
            <person name="Peters L."/>
            <person name="Kyrpides N."/>
            <person name="Mavromatis K."/>
            <person name="Ivanova N."/>
            <person name="Ovchinnikova G."/>
            <person name="Pagani I."/>
            <person name="Daligault H."/>
            <person name="Detter J.C."/>
            <person name="Han C."/>
            <person name="Land M."/>
            <person name="Hauser L."/>
            <person name="Markowitz V."/>
            <person name="Cheng J.-F."/>
            <person name="Hugenholtz P."/>
            <person name="Woyke T."/>
            <person name="Wu D."/>
            <person name="Verbarg S."/>
            <person name="Frueling A."/>
            <person name="Brambilla E."/>
            <person name="Klenk H.-P."/>
            <person name="Eisen J.A."/>
        </authorList>
    </citation>
    <scope>NUCLEOTIDE SEQUENCE</scope>
    <source>
        <strain>DSM 1100</strain>
    </source>
</reference>
<keyword evidence="1 3" id="KW-0808">Transferase</keyword>
<dbReference type="AlphaFoldDB" id="F4L445"/>
<evidence type="ECO:0000313" key="3">
    <source>
        <dbReference type="EMBL" id="AEE50743.1"/>
    </source>
</evidence>
<dbReference type="HOGENOM" id="CLU_009583_37_0_10"/>
<evidence type="ECO:0000259" key="2">
    <source>
        <dbReference type="Pfam" id="PF00534"/>
    </source>
</evidence>
<dbReference type="SUPFAM" id="SSF53756">
    <property type="entry name" value="UDP-Glycosyltransferase/glycogen phosphorylase"/>
    <property type="match status" value="1"/>
</dbReference>
<dbReference type="CDD" id="cd03801">
    <property type="entry name" value="GT4_PimA-like"/>
    <property type="match status" value="1"/>
</dbReference>
<dbReference type="PANTHER" id="PTHR46401">
    <property type="entry name" value="GLYCOSYLTRANSFERASE WBBK-RELATED"/>
    <property type="match status" value="1"/>
</dbReference>
<feature type="domain" description="Glycosyl transferase family 1" evidence="2">
    <location>
        <begin position="244"/>
        <end position="390"/>
    </location>
</feature>
<keyword evidence="4" id="KW-1185">Reference proteome</keyword>
<dbReference type="RefSeq" id="WP_013765289.1">
    <property type="nucleotide sequence ID" value="NC_015510.1"/>
</dbReference>
<dbReference type="eggNOG" id="COG0438">
    <property type="taxonomic scope" value="Bacteria"/>
</dbReference>
<dbReference type="Gene3D" id="3.40.50.2000">
    <property type="entry name" value="Glycogen Phosphorylase B"/>
    <property type="match status" value="1"/>
</dbReference>